<dbReference type="InterPro" id="IPR027417">
    <property type="entry name" value="P-loop_NTPase"/>
</dbReference>
<evidence type="ECO:0000313" key="5">
    <source>
        <dbReference type="EMBL" id="THD10137.1"/>
    </source>
</evidence>
<feature type="domain" description="AAA+ ATPase" evidence="4">
    <location>
        <begin position="99"/>
        <end position="231"/>
    </location>
</feature>
<dbReference type="GO" id="GO:0006260">
    <property type="term" value="P:DNA replication"/>
    <property type="evidence" value="ECO:0007669"/>
    <property type="project" value="TreeGrafter"/>
</dbReference>
<evidence type="ECO:0000256" key="2">
    <source>
        <dbReference type="ARBA" id="ARBA00022741"/>
    </source>
</evidence>
<accession>A0A4S3KMI7</accession>
<dbReference type="InterPro" id="IPR003593">
    <property type="entry name" value="AAA+_ATPase"/>
</dbReference>
<dbReference type="PANTHER" id="PTHR30050:SF4">
    <property type="entry name" value="ATP-BINDING PROTEIN RV3427C IN INSERTION SEQUENCE-RELATED"/>
    <property type="match status" value="1"/>
</dbReference>
<dbReference type="EMBL" id="MWQO01000033">
    <property type="protein sequence ID" value="THD10137.1"/>
    <property type="molecule type" value="Genomic_DNA"/>
</dbReference>
<comment type="similarity">
    <text evidence="1">Belongs to the IS21/IS1162 putative ATP-binding protein family.</text>
</comment>
<dbReference type="SUPFAM" id="SSF52540">
    <property type="entry name" value="P-loop containing nucleoside triphosphate hydrolases"/>
    <property type="match status" value="1"/>
</dbReference>
<evidence type="ECO:0000313" key="6">
    <source>
        <dbReference type="Proteomes" id="UP000307749"/>
    </source>
</evidence>
<dbReference type="PIRSF" id="PIRSF003073">
    <property type="entry name" value="DNAC_TnpB_IstB"/>
    <property type="match status" value="1"/>
</dbReference>
<keyword evidence="6" id="KW-1185">Reference proteome</keyword>
<comment type="caution">
    <text evidence="5">The sequence shown here is derived from an EMBL/GenBank/DDBJ whole genome shotgun (WGS) entry which is preliminary data.</text>
</comment>
<name>A0A4S3KMI7_9GAMM</name>
<dbReference type="Proteomes" id="UP000307749">
    <property type="component" value="Unassembled WGS sequence"/>
</dbReference>
<dbReference type="InterPro" id="IPR002611">
    <property type="entry name" value="IstB_ATP-bd"/>
</dbReference>
<dbReference type="InterPro" id="IPR047661">
    <property type="entry name" value="IstB"/>
</dbReference>
<dbReference type="SMART" id="SM00382">
    <property type="entry name" value="AAA"/>
    <property type="match status" value="1"/>
</dbReference>
<dbReference type="Pfam" id="PF01695">
    <property type="entry name" value="IstB_IS21"/>
    <property type="match status" value="1"/>
</dbReference>
<dbReference type="InterPro" id="IPR028350">
    <property type="entry name" value="DNAC/IstB-like"/>
</dbReference>
<dbReference type="OrthoDB" id="8150723at2"/>
<dbReference type="PANTHER" id="PTHR30050">
    <property type="entry name" value="CHROMOSOMAL REPLICATION INITIATOR PROTEIN DNAA"/>
    <property type="match status" value="1"/>
</dbReference>
<evidence type="ECO:0000256" key="3">
    <source>
        <dbReference type="ARBA" id="ARBA00022840"/>
    </source>
</evidence>
<evidence type="ECO:0000259" key="4">
    <source>
        <dbReference type="SMART" id="SM00382"/>
    </source>
</evidence>
<keyword evidence="2" id="KW-0547">Nucleotide-binding</keyword>
<dbReference type="AlphaFoldDB" id="A0A4S3KMI7"/>
<protein>
    <submittedName>
        <fullName evidence="5">AAA family ATPase</fullName>
    </submittedName>
</protein>
<dbReference type="Gene3D" id="3.40.50.300">
    <property type="entry name" value="P-loop containing nucleotide triphosphate hydrolases"/>
    <property type="match status" value="1"/>
</dbReference>
<dbReference type="RefSeq" id="WP_081130393.1">
    <property type="nucleotide sequence ID" value="NZ_LDOS01000005.1"/>
</dbReference>
<dbReference type="NCBIfam" id="NF038214">
    <property type="entry name" value="IS21_help_AAA"/>
    <property type="match status" value="1"/>
</dbReference>
<gene>
    <name evidence="5" type="ORF">B1806_09740</name>
</gene>
<keyword evidence="3" id="KW-0067">ATP-binding</keyword>
<proteinExistence type="inferred from homology"/>
<dbReference type="CDD" id="cd00009">
    <property type="entry name" value="AAA"/>
    <property type="match status" value="1"/>
</dbReference>
<reference evidence="5 6" key="1">
    <citation type="submission" date="2017-02" db="EMBL/GenBank/DDBJ databases">
        <title>Whole genome sequencing of Metallibacterium scheffleri DSM 24874 (T).</title>
        <authorList>
            <person name="Kumar S."/>
            <person name="Patil P."/>
            <person name="Patil P.B."/>
        </authorList>
    </citation>
    <scope>NUCLEOTIDE SEQUENCE [LARGE SCALE GENOMIC DNA]</scope>
    <source>
        <strain evidence="5 6">DSM 24874</strain>
    </source>
</reference>
<dbReference type="STRING" id="993689.GCA_002077135_00365"/>
<dbReference type="GO" id="GO:0005524">
    <property type="term" value="F:ATP binding"/>
    <property type="evidence" value="ECO:0007669"/>
    <property type="project" value="UniProtKB-KW"/>
</dbReference>
<evidence type="ECO:0000256" key="1">
    <source>
        <dbReference type="ARBA" id="ARBA00008059"/>
    </source>
</evidence>
<sequence>MLVNQTHQSLQTLRLPGMAQAYQDQLNNPAVQSMGFDDRLGLLVDAELAQRENRRVSRLLKAARLKIPNACPEDIDFSARRGLDKRQVMDLLTCQWIPRGQHLVITGATGTGKTWLSCALGLEAVRKGYPVWYQRLPRLLEDMEVAHADGSLPALRTKLAKARLLILDDWGVAPVGDRGRQDLLEVIDDRVPGGSVLITSQLPTRAWYDYLGEPTIADAVLDRLLHNNHVLELKGDSMRRKNGRSSET</sequence>
<organism evidence="5 6">
    <name type="scientific">Metallibacterium scheffleri</name>
    <dbReference type="NCBI Taxonomy" id="993689"/>
    <lineage>
        <taxon>Bacteria</taxon>
        <taxon>Pseudomonadati</taxon>
        <taxon>Pseudomonadota</taxon>
        <taxon>Gammaproteobacteria</taxon>
        <taxon>Lysobacterales</taxon>
        <taxon>Rhodanobacteraceae</taxon>
        <taxon>Metallibacterium</taxon>
    </lineage>
</organism>